<proteinExistence type="predicted"/>
<organism evidence="1">
    <name type="scientific">Tanacetum cinerariifolium</name>
    <name type="common">Dalmatian daisy</name>
    <name type="synonym">Chrysanthemum cinerariifolium</name>
    <dbReference type="NCBI Taxonomy" id="118510"/>
    <lineage>
        <taxon>Eukaryota</taxon>
        <taxon>Viridiplantae</taxon>
        <taxon>Streptophyta</taxon>
        <taxon>Embryophyta</taxon>
        <taxon>Tracheophyta</taxon>
        <taxon>Spermatophyta</taxon>
        <taxon>Magnoliopsida</taxon>
        <taxon>eudicotyledons</taxon>
        <taxon>Gunneridae</taxon>
        <taxon>Pentapetalae</taxon>
        <taxon>asterids</taxon>
        <taxon>campanulids</taxon>
        <taxon>Asterales</taxon>
        <taxon>Asteraceae</taxon>
        <taxon>Asteroideae</taxon>
        <taxon>Anthemideae</taxon>
        <taxon>Anthemidinae</taxon>
        <taxon>Tanacetum</taxon>
    </lineage>
</organism>
<protein>
    <submittedName>
        <fullName evidence="1">Uncharacterized protein</fullName>
    </submittedName>
</protein>
<dbReference type="EMBL" id="BKCJ010477230">
    <property type="protein sequence ID" value="GFA73103.1"/>
    <property type="molecule type" value="Genomic_DNA"/>
</dbReference>
<feature type="non-terminal residue" evidence="1">
    <location>
        <position position="1"/>
    </location>
</feature>
<name>A0A699K5U7_TANCI</name>
<accession>A0A699K5U7</accession>
<comment type="caution">
    <text evidence="1">The sequence shown here is derived from an EMBL/GenBank/DDBJ whole genome shotgun (WGS) entry which is preliminary data.</text>
</comment>
<reference evidence="1" key="1">
    <citation type="journal article" date="2019" name="Sci. Rep.">
        <title>Draft genome of Tanacetum cinerariifolium, the natural source of mosquito coil.</title>
        <authorList>
            <person name="Yamashiro T."/>
            <person name="Shiraishi A."/>
            <person name="Satake H."/>
            <person name="Nakayama K."/>
        </authorList>
    </citation>
    <scope>NUCLEOTIDE SEQUENCE</scope>
</reference>
<evidence type="ECO:0000313" key="1">
    <source>
        <dbReference type="EMBL" id="GFA73103.1"/>
    </source>
</evidence>
<sequence length="67" mass="7370">SGVHSRVAVVAGVVLWRVRESGVEDRIDREMRILFGFAGKIPPEKFFGGGRRRRVVVVGGGSGREVY</sequence>
<gene>
    <name evidence="1" type="ORF">Tci_645075</name>
</gene>
<dbReference type="AlphaFoldDB" id="A0A699K5U7"/>